<proteinExistence type="predicted"/>
<reference evidence="3" key="1">
    <citation type="journal article" date="2018" name="Nat. Microbiol.">
        <title>Leveraging single-cell genomics to expand the fungal tree of life.</title>
        <authorList>
            <person name="Ahrendt S.R."/>
            <person name="Quandt C.A."/>
            <person name="Ciobanu D."/>
            <person name="Clum A."/>
            <person name="Salamov A."/>
            <person name="Andreopoulos B."/>
            <person name="Cheng J.F."/>
            <person name="Woyke T."/>
            <person name="Pelin A."/>
            <person name="Henrissat B."/>
            <person name="Reynolds N.K."/>
            <person name="Benny G.L."/>
            <person name="Smith M.E."/>
            <person name="James T.Y."/>
            <person name="Grigoriev I.V."/>
        </authorList>
    </citation>
    <scope>NUCLEOTIDE SEQUENCE [LARGE SCALE GENOMIC DNA]</scope>
    <source>
        <strain evidence="3">Benny S71-1</strain>
    </source>
</reference>
<feature type="compositionally biased region" description="Polar residues" evidence="1">
    <location>
        <begin position="1"/>
        <end position="16"/>
    </location>
</feature>
<evidence type="ECO:0000313" key="3">
    <source>
        <dbReference type="Proteomes" id="UP000278143"/>
    </source>
</evidence>
<feature type="compositionally biased region" description="Polar residues" evidence="1">
    <location>
        <begin position="25"/>
        <end position="38"/>
    </location>
</feature>
<sequence length="169" mass="18188">MPASASTTTSEANLVHQSRGPAGTYASSATHDTRLSGSATTTKQQAATAMPMTTTAAIVPPRPTLLPTPGVPTLARCQRDRIMNMRGNSLDRPVAEAYGIARRPCAGEMRTVAPPSPVFARRISATKQNEQPCPHPPMTDNARTTYYNNNDGNDRGQWSKPFYDGPTFI</sequence>
<organism evidence="2 3">
    <name type="scientific">Syncephalis pseudoplumigaleata</name>
    <dbReference type="NCBI Taxonomy" id="1712513"/>
    <lineage>
        <taxon>Eukaryota</taxon>
        <taxon>Fungi</taxon>
        <taxon>Fungi incertae sedis</taxon>
        <taxon>Zoopagomycota</taxon>
        <taxon>Zoopagomycotina</taxon>
        <taxon>Zoopagomycetes</taxon>
        <taxon>Zoopagales</taxon>
        <taxon>Piptocephalidaceae</taxon>
        <taxon>Syncephalis</taxon>
    </lineage>
</organism>
<feature type="compositionally biased region" description="Low complexity" evidence="1">
    <location>
        <begin position="39"/>
        <end position="48"/>
    </location>
</feature>
<feature type="region of interest" description="Disordered" evidence="1">
    <location>
        <begin position="1"/>
        <end position="48"/>
    </location>
</feature>
<dbReference type="AlphaFoldDB" id="A0A4P9YSH7"/>
<accession>A0A4P9YSH7</accession>
<keyword evidence="3" id="KW-1185">Reference proteome</keyword>
<protein>
    <submittedName>
        <fullName evidence="2">Uncharacterized protein</fullName>
    </submittedName>
</protein>
<dbReference type="EMBL" id="KZ991895">
    <property type="protein sequence ID" value="RKP22618.1"/>
    <property type="molecule type" value="Genomic_DNA"/>
</dbReference>
<evidence type="ECO:0000313" key="2">
    <source>
        <dbReference type="EMBL" id="RKP22618.1"/>
    </source>
</evidence>
<gene>
    <name evidence="2" type="ORF">SYNPS1DRAFT_31779</name>
</gene>
<dbReference type="Proteomes" id="UP000278143">
    <property type="component" value="Unassembled WGS sequence"/>
</dbReference>
<feature type="region of interest" description="Disordered" evidence="1">
    <location>
        <begin position="149"/>
        <end position="169"/>
    </location>
</feature>
<name>A0A4P9YSH7_9FUNG</name>
<evidence type="ECO:0000256" key="1">
    <source>
        <dbReference type="SAM" id="MobiDB-lite"/>
    </source>
</evidence>